<dbReference type="EMBL" id="KN846969">
    <property type="protein sequence ID" value="KIW85224.1"/>
    <property type="molecule type" value="Genomic_DNA"/>
</dbReference>
<dbReference type="Proteomes" id="UP000053029">
    <property type="component" value="Unassembled WGS sequence"/>
</dbReference>
<keyword evidence="3" id="KW-1185">Reference proteome</keyword>
<evidence type="ECO:0000313" key="2">
    <source>
        <dbReference type="EMBL" id="KIW85224.1"/>
    </source>
</evidence>
<sequence>MADQSHYIYRANIARRRTREFVVRNDSGPSEQHRTAPGRHAGDDNDGGTRPRRTVYEEHIVIDPVPKKPPVPPKKPHLIKNPAVVKAGTSGVPVALKLSGLWGSGEKLTVGRFPSGGLFLDRKVTRYGKPPPVRLPPSDSSSDSI</sequence>
<dbReference type="AlphaFoldDB" id="A0A0D2HL48"/>
<dbReference type="RefSeq" id="XP_013289032.1">
    <property type="nucleotide sequence ID" value="XM_013433578.1"/>
</dbReference>
<name>A0A0D2HL48_9EURO</name>
<proteinExistence type="predicted"/>
<dbReference type="GeneID" id="25300104"/>
<dbReference type="HOGENOM" id="CLU_1786879_0_0_1"/>
<evidence type="ECO:0000256" key="1">
    <source>
        <dbReference type="SAM" id="MobiDB-lite"/>
    </source>
</evidence>
<accession>A0A0D2HL48</accession>
<reference evidence="2 3" key="1">
    <citation type="submission" date="2015-01" db="EMBL/GenBank/DDBJ databases">
        <title>The Genome Sequence of Fonsecaea pedrosoi CBS 271.37.</title>
        <authorList>
            <consortium name="The Broad Institute Genomics Platform"/>
            <person name="Cuomo C."/>
            <person name="de Hoog S."/>
            <person name="Gorbushina A."/>
            <person name="Stielow B."/>
            <person name="Teixiera M."/>
            <person name="Abouelleil A."/>
            <person name="Chapman S.B."/>
            <person name="Priest M."/>
            <person name="Young S.K."/>
            <person name="Wortman J."/>
            <person name="Nusbaum C."/>
            <person name="Birren B."/>
        </authorList>
    </citation>
    <scope>NUCLEOTIDE SEQUENCE [LARGE SCALE GENOMIC DNA]</scope>
    <source>
        <strain evidence="2 3">CBS 271.37</strain>
    </source>
</reference>
<dbReference type="OrthoDB" id="10326348at2759"/>
<gene>
    <name evidence="2" type="ORF">Z517_00614</name>
</gene>
<feature type="region of interest" description="Disordered" evidence="1">
    <location>
        <begin position="122"/>
        <end position="145"/>
    </location>
</feature>
<dbReference type="VEuPathDB" id="FungiDB:Z517_00614"/>
<evidence type="ECO:0000313" key="3">
    <source>
        <dbReference type="Proteomes" id="UP000053029"/>
    </source>
</evidence>
<organism evidence="2 3">
    <name type="scientific">Fonsecaea pedrosoi CBS 271.37</name>
    <dbReference type="NCBI Taxonomy" id="1442368"/>
    <lineage>
        <taxon>Eukaryota</taxon>
        <taxon>Fungi</taxon>
        <taxon>Dikarya</taxon>
        <taxon>Ascomycota</taxon>
        <taxon>Pezizomycotina</taxon>
        <taxon>Eurotiomycetes</taxon>
        <taxon>Chaetothyriomycetidae</taxon>
        <taxon>Chaetothyriales</taxon>
        <taxon>Herpotrichiellaceae</taxon>
        <taxon>Fonsecaea</taxon>
    </lineage>
</organism>
<feature type="compositionally biased region" description="Basic and acidic residues" evidence="1">
    <location>
        <begin position="40"/>
        <end position="52"/>
    </location>
</feature>
<protein>
    <submittedName>
        <fullName evidence="2">Uncharacterized protein</fullName>
    </submittedName>
</protein>
<feature type="region of interest" description="Disordered" evidence="1">
    <location>
        <begin position="20"/>
        <end position="52"/>
    </location>
</feature>